<evidence type="ECO:0000256" key="4">
    <source>
        <dbReference type="PROSITE-ProRule" id="PRU00335"/>
    </source>
</evidence>
<dbReference type="Proteomes" id="UP000826462">
    <property type="component" value="Chromosome 2"/>
</dbReference>
<sequence>MKKSKVETAETRRRIVDVAARQFRLNGIQATGLNDLMAEAGLTRGGFYRHFESKDQLVAEACAKSFESMIASLESAASESESDVEAAASFQAIVDRYVSADHRDNRVARCPLAAMGSELARADEGTRTAASEGMDDLVEMVTKWLGRSQPQAPQSRAVFAVAAMVGAVTMSRIIVDPDASSRVLQCVKEHLDTL</sequence>
<dbReference type="SUPFAM" id="SSF48498">
    <property type="entry name" value="Tetracyclin repressor-like, C-terminal domain"/>
    <property type="match status" value="1"/>
</dbReference>
<protein>
    <submittedName>
        <fullName evidence="6">TetR/AcrR family transcriptional regulator</fullName>
    </submittedName>
</protein>
<dbReference type="RefSeq" id="WP_219802109.1">
    <property type="nucleotide sequence ID" value="NZ_CP080096.1"/>
</dbReference>
<gene>
    <name evidence="6" type="ORF">KZJ38_23600</name>
</gene>
<dbReference type="Gene3D" id="1.10.357.10">
    <property type="entry name" value="Tetracycline Repressor, domain 2"/>
    <property type="match status" value="1"/>
</dbReference>
<feature type="domain" description="HTH tetR-type" evidence="5">
    <location>
        <begin position="9"/>
        <end position="69"/>
    </location>
</feature>
<reference evidence="6 7" key="1">
    <citation type="submission" date="2021-07" db="EMBL/GenBank/DDBJ databases">
        <title>Paraburkholderia edwinii protects Aspergillus sp. from phenazines by acting as a toxin sponge.</title>
        <authorList>
            <person name="Dahlstrom K.M."/>
            <person name="Newman D.K."/>
        </authorList>
    </citation>
    <scope>NUCLEOTIDE SEQUENCE [LARGE SCALE GENOMIC DNA]</scope>
    <source>
        <strain evidence="6 7">Pe01</strain>
    </source>
</reference>
<organism evidence="6 7">
    <name type="scientific">Paraburkholderia edwinii</name>
    <dbReference type="NCBI Taxonomy" id="2861782"/>
    <lineage>
        <taxon>Bacteria</taxon>
        <taxon>Pseudomonadati</taxon>
        <taxon>Pseudomonadota</taxon>
        <taxon>Betaproteobacteria</taxon>
        <taxon>Burkholderiales</taxon>
        <taxon>Burkholderiaceae</taxon>
        <taxon>Paraburkholderia</taxon>
    </lineage>
</organism>
<dbReference type="InterPro" id="IPR001647">
    <property type="entry name" value="HTH_TetR"/>
</dbReference>
<dbReference type="InterPro" id="IPR009057">
    <property type="entry name" value="Homeodomain-like_sf"/>
</dbReference>
<dbReference type="PROSITE" id="PS50977">
    <property type="entry name" value="HTH_TETR_2"/>
    <property type="match status" value="1"/>
</dbReference>
<keyword evidence="2 4" id="KW-0238">DNA-binding</keyword>
<evidence type="ECO:0000259" key="5">
    <source>
        <dbReference type="PROSITE" id="PS50977"/>
    </source>
</evidence>
<feature type="DNA-binding region" description="H-T-H motif" evidence="4">
    <location>
        <begin position="32"/>
        <end position="51"/>
    </location>
</feature>
<dbReference type="PANTHER" id="PTHR47506:SF7">
    <property type="entry name" value="TRANSCRIPTIONAL REGULATORY PROTEIN"/>
    <property type="match status" value="1"/>
</dbReference>
<evidence type="ECO:0000256" key="1">
    <source>
        <dbReference type="ARBA" id="ARBA00023015"/>
    </source>
</evidence>
<dbReference type="InterPro" id="IPR036271">
    <property type="entry name" value="Tet_transcr_reg_TetR-rel_C_sf"/>
</dbReference>
<evidence type="ECO:0000256" key="3">
    <source>
        <dbReference type="ARBA" id="ARBA00023163"/>
    </source>
</evidence>
<evidence type="ECO:0000256" key="2">
    <source>
        <dbReference type="ARBA" id="ARBA00023125"/>
    </source>
</evidence>
<evidence type="ECO:0000313" key="7">
    <source>
        <dbReference type="Proteomes" id="UP000826462"/>
    </source>
</evidence>
<dbReference type="Pfam" id="PF00440">
    <property type="entry name" value="TetR_N"/>
    <property type="match status" value="1"/>
</dbReference>
<dbReference type="Gene3D" id="1.10.10.60">
    <property type="entry name" value="Homeodomain-like"/>
    <property type="match status" value="1"/>
</dbReference>
<dbReference type="Pfam" id="PF21993">
    <property type="entry name" value="TetR_C_13_2"/>
    <property type="match status" value="1"/>
</dbReference>
<keyword evidence="7" id="KW-1185">Reference proteome</keyword>
<accession>A0ABX8UZA6</accession>
<proteinExistence type="predicted"/>
<evidence type="ECO:0000313" key="6">
    <source>
        <dbReference type="EMBL" id="QYD72687.1"/>
    </source>
</evidence>
<name>A0ABX8UZA6_9BURK</name>
<dbReference type="InterPro" id="IPR054156">
    <property type="entry name" value="YxaF_TetR_C"/>
</dbReference>
<dbReference type="EMBL" id="CP080096">
    <property type="protein sequence ID" value="QYD72687.1"/>
    <property type="molecule type" value="Genomic_DNA"/>
</dbReference>
<keyword evidence="1" id="KW-0805">Transcription regulation</keyword>
<dbReference type="SUPFAM" id="SSF46689">
    <property type="entry name" value="Homeodomain-like"/>
    <property type="match status" value="1"/>
</dbReference>
<dbReference type="PRINTS" id="PR00455">
    <property type="entry name" value="HTHTETR"/>
</dbReference>
<keyword evidence="3" id="KW-0804">Transcription</keyword>
<dbReference type="PANTHER" id="PTHR47506">
    <property type="entry name" value="TRANSCRIPTIONAL REGULATORY PROTEIN"/>
    <property type="match status" value="1"/>
</dbReference>